<accession>A0A392QYM1</accession>
<evidence type="ECO:0000313" key="2">
    <source>
        <dbReference type="Proteomes" id="UP000265520"/>
    </source>
</evidence>
<dbReference type="EMBL" id="LXQA010166990">
    <property type="protein sequence ID" value="MCI28636.1"/>
    <property type="molecule type" value="Genomic_DNA"/>
</dbReference>
<organism evidence="1 2">
    <name type="scientific">Trifolium medium</name>
    <dbReference type="NCBI Taxonomy" id="97028"/>
    <lineage>
        <taxon>Eukaryota</taxon>
        <taxon>Viridiplantae</taxon>
        <taxon>Streptophyta</taxon>
        <taxon>Embryophyta</taxon>
        <taxon>Tracheophyta</taxon>
        <taxon>Spermatophyta</taxon>
        <taxon>Magnoliopsida</taxon>
        <taxon>eudicotyledons</taxon>
        <taxon>Gunneridae</taxon>
        <taxon>Pentapetalae</taxon>
        <taxon>rosids</taxon>
        <taxon>fabids</taxon>
        <taxon>Fabales</taxon>
        <taxon>Fabaceae</taxon>
        <taxon>Papilionoideae</taxon>
        <taxon>50 kb inversion clade</taxon>
        <taxon>NPAAA clade</taxon>
        <taxon>Hologalegina</taxon>
        <taxon>IRL clade</taxon>
        <taxon>Trifolieae</taxon>
        <taxon>Trifolium</taxon>
    </lineage>
</organism>
<reference evidence="1 2" key="1">
    <citation type="journal article" date="2018" name="Front. Plant Sci.">
        <title>Red Clover (Trifolium pratense) and Zigzag Clover (T. medium) - A Picture of Genomic Similarities and Differences.</title>
        <authorList>
            <person name="Dluhosova J."/>
            <person name="Istvanek J."/>
            <person name="Nedelnik J."/>
            <person name="Repkova J."/>
        </authorList>
    </citation>
    <scope>NUCLEOTIDE SEQUENCE [LARGE SCALE GENOMIC DNA]</scope>
    <source>
        <strain evidence="2">cv. 10/8</strain>
        <tissue evidence="1">Leaf</tissue>
    </source>
</reference>
<name>A0A392QYM1_9FABA</name>
<comment type="caution">
    <text evidence="1">The sequence shown here is derived from an EMBL/GenBank/DDBJ whole genome shotgun (WGS) entry which is preliminary data.</text>
</comment>
<proteinExistence type="predicted"/>
<protein>
    <submittedName>
        <fullName evidence="1">Uncharacterized protein</fullName>
    </submittedName>
</protein>
<sequence length="119" mass="12693">MLLMILALGGRDVGKNGGWQGREKIHVSKGEGVINVSGESRGEDVGRKAVVVVREKEAEGEGVRVGDMVLNVGAVTRRKCEGGLLKTGTNQNRGVEGTMGEKVVEERGHFVQEVPGKKL</sequence>
<dbReference type="AlphaFoldDB" id="A0A392QYM1"/>
<dbReference type="Proteomes" id="UP000265520">
    <property type="component" value="Unassembled WGS sequence"/>
</dbReference>
<keyword evidence="2" id="KW-1185">Reference proteome</keyword>
<evidence type="ECO:0000313" key="1">
    <source>
        <dbReference type="EMBL" id="MCI28636.1"/>
    </source>
</evidence>
<feature type="non-terminal residue" evidence="1">
    <location>
        <position position="119"/>
    </location>
</feature>